<evidence type="ECO:0000313" key="2">
    <source>
        <dbReference type="Proteomes" id="UP000323067"/>
    </source>
</evidence>
<sequence length="200" mass="22568">MKNNAIRTPQGFQDPDAVLNSAFGSIPLSPSTIPSCTRMRLLEWSLAPSPHFPRPISAVFAWVKAFTTAYSFRLSWIPDAACQALDEQRRQLRSQRFRSAHDTTVIHFLSFVPVGVDDPYDPNLDESAFVREFGCVDRTAQVDKEQGRQKLIIDMSANAAGLLNLADFAYTTFFPGAPFDDFDRYRLQRGARAHEKVPRL</sequence>
<gene>
    <name evidence="1" type="ORF">A9K55_000467</name>
</gene>
<dbReference type="AlphaFoldDB" id="A0A2H4SW94"/>
<dbReference type="EMBL" id="CP023328">
    <property type="protein sequence ID" value="ATY67383.1"/>
    <property type="molecule type" value="Genomic_DNA"/>
</dbReference>
<organism evidence="1 2">
    <name type="scientific">Cordyceps militaris</name>
    <name type="common">Caterpillar fungus</name>
    <name type="synonym">Clavaria militaris</name>
    <dbReference type="NCBI Taxonomy" id="73501"/>
    <lineage>
        <taxon>Eukaryota</taxon>
        <taxon>Fungi</taxon>
        <taxon>Dikarya</taxon>
        <taxon>Ascomycota</taxon>
        <taxon>Pezizomycotina</taxon>
        <taxon>Sordariomycetes</taxon>
        <taxon>Hypocreomycetidae</taxon>
        <taxon>Hypocreales</taxon>
        <taxon>Cordycipitaceae</taxon>
        <taxon>Cordyceps</taxon>
    </lineage>
</organism>
<protein>
    <submittedName>
        <fullName evidence="1">Peptidase S41 family</fullName>
    </submittedName>
</protein>
<evidence type="ECO:0000313" key="1">
    <source>
        <dbReference type="EMBL" id="ATY67383.1"/>
    </source>
</evidence>
<name>A0A2H4SW94_CORMI</name>
<proteinExistence type="predicted"/>
<dbReference type="VEuPathDB" id="FungiDB:A9K55_000467"/>
<dbReference type="Proteomes" id="UP000323067">
    <property type="component" value="Chromosome i"/>
</dbReference>
<reference evidence="1 2" key="1">
    <citation type="journal article" date="2017" name="BMC Genomics">
        <title>Chromosome level assembly and secondary metabolite potential of the parasitic fungus Cordyceps militaris.</title>
        <authorList>
            <person name="Kramer G.J."/>
            <person name="Nodwell J.R."/>
        </authorList>
    </citation>
    <scope>NUCLEOTIDE SEQUENCE [LARGE SCALE GENOMIC DNA]</scope>
    <source>
        <strain evidence="1 2">ATCC 34164</strain>
    </source>
</reference>
<accession>A0A2H4SW94</accession>